<dbReference type="AlphaFoldDB" id="A0A183IDD5"/>
<dbReference type="EMBL" id="UZAM01006892">
    <property type="protein sequence ID" value="VDO94956.1"/>
    <property type="molecule type" value="Genomic_DNA"/>
</dbReference>
<proteinExistence type="inferred from homology"/>
<dbReference type="GO" id="GO:0005737">
    <property type="term" value="C:cytoplasm"/>
    <property type="evidence" value="ECO:0007669"/>
    <property type="project" value="TreeGrafter"/>
</dbReference>
<dbReference type="OrthoDB" id="272303at2759"/>
<evidence type="ECO:0000256" key="6">
    <source>
        <dbReference type="PIRNR" id="PIRNR006621"/>
    </source>
</evidence>
<evidence type="ECO:0000313" key="12">
    <source>
        <dbReference type="WBParaSite" id="SBAD_0000170301-mRNA-1"/>
    </source>
</evidence>
<feature type="binding site" evidence="8">
    <location>
        <position position="182"/>
    </location>
    <ligand>
        <name>FMN</name>
        <dbReference type="ChEBI" id="CHEBI:58210"/>
    </ligand>
</feature>
<dbReference type="Pfam" id="PF01207">
    <property type="entry name" value="Dus"/>
    <property type="match status" value="3"/>
</dbReference>
<dbReference type="PIRSF" id="PIRSF006621">
    <property type="entry name" value="Dus"/>
    <property type="match status" value="1"/>
</dbReference>
<dbReference type="InterPro" id="IPR001269">
    <property type="entry name" value="DUS_fam"/>
</dbReference>
<dbReference type="InterPro" id="IPR018517">
    <property type="entry name" value="tRNA_hU_synthase_CS"/>
</dbReference>
<keyword evidence="4 6" id="KW-0819">tRNA processing</keyword>
<dbReference type="InterPro" id="IPR013785">
    <property type="entry name" value="Aldolase_TIM"/>
</dbReference>
<evidence type="ECO:0000313" key="11">
    <source>
        <dbReference type="Proteomes" id="UP000270296"/>
    </source>
</evidence>
<evidence type="ECO:0000256" key="3">
    <source>
        <dbReference type="ARBA" id="ARBA00022643"/>
    </source>
</evidence>
<keyword evidence="2 6" id="KW-0285">Flavoprotein</keyword>
<dbReference type="Proteomes" id="UP000270296">
    <property type="component" value="Unassembled WGS sequence"/>
</dbReference>
<evidence type="ECO:0000256" key="7">
    <source>
        <dbReference type="PIRSR" id="PIRSR006621-1"/>
    </source>
</evidence>
<evidence type="ECO:0000259" key="9">
    <source>
        <dbReference type="Pfam" id="PF01207"/>
    </source>
</evidence>
<comment type="function">
    <text evidence="6">Catalyzes the synthesis of dihydrouridine, a modified base found in the D-loop of most tRNAs.</text>
</comment>
<reference evidence="10 11" key="2">
    <citation type="submission" date="2018-11" db="EMBL/GenBank/DDBJ databases">
        <authorList>
            <consortium name="Pathogen Informatics"/>
        </authorList>
    </citation>
    <scope>NUCLEOTIDE SEQUENCE [LARGE SCALE GENOMIC DNA]</scope>
</reference>
<evidence type="ECO:0000313" key="10">
    <source>
        <dbReference type="EMBL" id="VDO94956.1"/>
    </source>
</evidence>
<feature type="domain" description="DUS-like FMN-binding" evidence="9">
    <location>
        <begin position="97"/>
        <end position="161"/>
    </location>
</feature>
<sequence length="291" mass="32390">MTIHSSEIFAEGKQLILAPMVRVTTLPFRLLCLEYGADLAYSEEIVDHKMLCCRRIVNGMLRIHFIFIRYESGFADLDALNTIDFSLPGERYPIFRTCDEERDKVVFQMGTSDPERAVQVAKLIEADVAAIDINMGCPKDFSVLGGMGCALLQDPLKIAKLDSTLEVCKLIERCGASALAVHGRTRTDRPDSNNRNSDISTICRMLNIPVIANGGSNDISDYQSMENFRNQTGCEKLMIARAAKRNPSIFSASGLMDLNRIVCDYLKYVSGFSNVAVAIIDWFIFVALSHP</sequence>
<feature type="domain" description="DUS-like FMN-binding" evidence="9">
    <location>
        <begin position="162"/>
        <end position="252"/>
    </location>
</feature>
<comment type="similarity">
    <text evidence="6">Belongs to the dus family.</text>
</comment>
<dbReference type="InterPro" id="IPR035587">
    <property type="entry name" value="DUS-like_FMN-bd"/>
</dbReference>
<keyword evidence="5 6" id="KW-0560">Oxidoreductase</keyword>
<reference evidence="12" key="1">
    <citation type="submission" date="2016-06" db="UniProtKB">
        <authorList>
            <consortium name="WormBaseParasite"/>
        </authorList>
    </citation>
    <scope>IDENTIFICATION</scope>
</reference>
<feature type="binding site" evidence="8">
    <location>
        <begin position="19"/>
        <end position="21"/>
    </location>
    <ligand>
        <name>FMN</name>
        <dbReference type="ChEBI" id="CHEBI:58210"/>
    </ligand>
</feature>
<comment type="cofactor">
    <cofactor evidence="1 6 8">
        <name>FMN</name>
        <dbReference type="ChEBI" id="CHEBI:58210"/>
    </cofactor>
</comment>
<dbReference type="Gene3D" id="3.20.20.70">
    <property type="entry name" value="Aldolase class I"/>
    <property type="match status" value="2"/>
</dbReference>
<protein>
    <recommendedName>
        <fullName evidence="6">tRNA-dihydrouridine synthase</fullName>
        <ecNumber evidence="6">1.3.1.-</ecNumber>
    </recommendedName>
</protein>
<dbReference type="PANTHER" id="PTHR45936:SF1">
    <property type="entry name" value="TRNA-DIHYDROURIDINE(20) SYNTHASE [NAD(P)+]-LIKE"/>
    <property type="match status" value="1"/>
</dbReference>
<dbReference type="PROSITE" id="PS01136">
    <property type="entry name" value="UPF0034"/>
    <property type="match status" value="1"/>
</dbReference>
<feature type="binding site" evidence="8">
    <location>
        <begin position="240"/>
        <end position="241"/>
    </location>
    <ligand>
        <name>FMN</name>
        <dbReference type="ChEBI" id="CHEBI:58210"/>
    </ligand>
</feature>
<feature type="domain" description="DUS-like FMN-binding" evidence="9">
    <location>
        <begin position="16"/>
        <end position="51"/>
    </location>
</feature>
<dbReference type="EC" id="1.3.1.-" evidence="6"/>
<evidence type="ECO:0000256" key="5">
    <source>
        <dbReference type="ARBA" id="ARBA00023002"/>
    </source>
</evidence>
<dbReference type="InterPro" id="IPR052582">
    <property type="entry name" value="tRNA-DUS-like"/>
</dbReference>
<feature type="binding site" evidence="8">
    <location>
        <position position="108"/>
    </location>
    <ligand>
        <name>FMN</name>
        <dbReference type="ChEBI" id="CHEBI:58210"/>
    </ligand>
</feature>
<dbReference type="SUPFAM" id="SSF51395">
    <property type="entry name" value="FMN-linked oxidoreductases"/>
    <property type="match status" value="1"/>
</dbReference>
<evidence type="ECO:0000256" key="2">
    <source>
        <dbReference type="ARBA" id="ARBA00022630"/>
    </source>
</evidence>
<accession>A0A183IDD5</accession>
<dbReference type="GO" id="GO:0017150">
    <property type="term" value="F:tRNA dihydrouridine synthase activity"/>
    <property type="evidence" value="ECO:0007669"/>
    <property type="project" value="InterPro"/>
</dbReference>
<evidence type="ECO:0000256" key="1">
    <source>
        <dbReference type="ARBA" id="ARBA00001917"/>
    </source>
</evidence>
<evidence type="ECO:0000256" key="8">
    <source>
        <dbReference type="PIRSR" id="PIRSR006621-2"/>
    </source>
</evidence>
<keyword evidence="11" id="KW-1185">Reference proteome</keyword>
<name>A0A183IDD5_9BILA</name>
<keyword evidence="3 6" id="KW-0288">FMN</keyword>
<dbReference type="CDD" id="cd02801">
    <property type="entry name" value="DUS_like_FMN"/>
    <property type="match status" value="1"/>
</dbReference>
<dbReference type="WBParaSite" id="SBAD_0000170301-mRNA-1">
    <property type="protein sequence ID" value="SBAD_0000170301-mRNA-1"/>
    <property type="gene ID" value="SBAD_0000170301"/>
</dbReference>
<gene>
    <name evidence="10" type="ORF">SBAD_LOCUS1629</name>
</gene>
<dbReference type="PANTHER" id="PTHR45936">
    <property type="entry name" value="TRNA-DIHYDROURIDINE(20) SYNTHASE [NAD(P)+]-LIKE"/>
    <property type="match status" value="1"/>
</dbReference>
<feature type="active site" description="Proton donor" evidence="7">
    <location>
        <position position="137"/>
    </location>
</feature>
<keyword evidence="8" id="KW-0547">Nucleotide-binding</keyword>
<organism evidence="12">
    <name type="scientific">Soboliphyme baturini</name>
    <dbReference type="NCBI Taxonomy" id="241478"/>
    <lineage>
        <taxon>Eukaryota</taxon>
        <taxon>Metazoa</taxon>
        <taxon>Ecdysozoa</taxon>
        <taxon>Nematoda</taxon>
        <taxon>Enoplea</taxon>
        <taxon>Dorylaimia</taxon>
        <taxon>Dioctophymatida</taxon>
        <taxon>Dioctophymatoidea</taxon>
        <taxon>Soboliphymatidae</taxon>
        <taxon>Soboliphyme</taxon>
    </lineage>
</organism>
<dbReference type="GO" id="GO:0050660">
    <property type="term" value="F:flavin adenine dinucleotide binding"/>
    <property type="evidence" value="ECO:0007669"/>
    <property type="project" value="InterPro"/>
</dbReference>
<evidence type="ECO:0000256" key="4">
    <source>
        <dbReference type="ARBA" id="ARBA00022694"/>
    </source>
</evidence>